<dbReference type="Proteomes" id="UP000297706">
    <property type="component" value="Unassembled WGS sequence"/>
</dbReference>
<comment type="subcellular location">
    <subcellularLocation>
        <location evidence="1 9">Cell outer membrane</location>
        <topology evidence="1 9">Multi-pass membrane protein</topology>
    </subcellularLocation>
</comment>
<dbReference type="PANTHER" id="PTHR30069">
    <property type="entry name" value="TONB-DEPENDENT OUTER MEMBRANE RECEPTOR"/>
    <property type="match status" value="1"/>
</dbReference>
<dbReference type="InterPro" id="IPR036942">
    <property type="entry name" value="Beta-barrel_TonB_sf"/>
</dbReference>
<evidence type="ECO:0000256" key="9">
    <source>
        <dbReference type="PROSITE-ProRule" id="PRU01360"/>
    </source>
</evidence>
<evidence type="ECO:0000256" key="1">
    <source>
        <dbReference type="ARBA" id="ARBA00004571"/>
    </source>
</evidence>
<dbReference type="InterPro" id="IPR012910">
    <property type="entry name" value="Plug_dom"/>
</dbReference>
<evidence type="ECO:0000256" key="4">
    <source>
        <dbReference type="ARBA" id="ARBA00022452"/>
    </source>
</evidence>
<dbReference type="GO" id="GO:0015344">
    <property type="term" value="F:siderophore uptake transmembrane transporter activity"/>
    <property type="evidence" value="ECO:0007669"/>
    <property type="project" value="TreeGrafter"/>
</dbReference>
<dbReference type="RefSeq" id="WP_135279054.1">
    <property type="nucleotide sequence ID" value="NZ_PQVH01000016.1"/>
</dbReference>
<evidence type="ECO:0000313" key="11">
    <source>
        <dbReference type="EMBL" id="TFW69684.1"/>
    </source>
</evidence>
<evidence type="ECO:0000259" key="10">
    <source>
        <dbReference type="Pfam" id="PF07715"/>
    </source>
</evidence>
<evidence type="ECO:0000256" key="3">
    <source>
        <dbReference type="ARBA" id="ARBA00022448"/>
    </source>
</evidence>
<keyword evidence="7 11" id="KW-0675">Receptor</keyword>
<dbReference type="EMBL" id="PQVH01000016">
    <property type="protein sequence ID" value="TFW69684.1"/>
    <property type="molecule type" value="Genomic_DNA"/>
</dbReference>
<protein>
    <submittedName>
        <fullName evidence="11">TonB-dependent receptor</fullName>
    </submittedName>
</protein>
<comment type="similarity">
    <text evidence="2 9">Belongs to the TonB-dependent receptor family.</text>
</comment>
<gene>
    <name evidence="11" type="ORF">C3Y98_12695</name>
</gene>
<keyword evidence="6 9" id="KW-0472">Membrane</keyword>
<evidence type="ECO:0000313" key="12">
    <source>
        <dbReference type="Proteomes" id="UP000297706"/>
    </source>
</evidence>
<keyword evidence="8 9" id="KW-0998">Cell outer membrane</keyword>
<dbReference type="Pfam" id="PF07715">
    <property type="entry name" value="Plug"/>
    <property type="match status" value="1"/>
</dbReference>
<accession>A0A4Y9VNM2</accession>
<evidence type="ECO:0000256" key="8">
    <source>
        <dbReference type="ARBA" id="ARBA00023237"/>
    </source>
</evidence>
<dbReference type="GO" id="GO:0009279">
    <property type="term" value="C:cell outer membrane"/>
    <property type="evidence" value="ECO:0007669"/>
    <property type="project" value="UniProtKB-SubCell"/>
</dbReference>
<evidence type="ECO:0000256" key="7">
    <source>
        <dbReference type="ARBA" id="ARBA00023170"/>
    </source>
</evidence>
<dbReference type="SUPFAM" id="SSF56935">
    <property type="entry name" value="Porins"/>
    <property type="match status" value="1"/>
</dbReference>
<proteinExistence type="inferred from homology"/>
<comment type="caution">
    <text evidence="11">The sequence shown here is derived from an EMBL/GenBank/DDBJ whole genome shotgun (WGS) entry which is preliminary data.</text>
</comment>
<dbReference type="PROSITE" id="PS52016">
    <property type="entry name" value="TONB_DEPENDENT_REC_3"/>
    <property type="match status" value="1"/>
</dbReference>
<organism evidence="11 12">
    <name type="scientific">Methylotenera oryzisoli</name>
    <dbReference type="NCBI Taxonomy" id="2080758"/>
    <lineage>
        <taxon>Bacteria</taxon>
        <taxon>Pseudomonadati</taxon>
        <taxon>Pseudomonadota</taxon>
        <taxon>Betaproteobacteria</taxon>
        <taxon>Nitrosomonadales</taxon>
        <taxon>Methylophilaceae</taxon>
        <taxon>Methylotenera</taxon>
    </lineage>
</organism>
<sequence>MKQFALKKKSIIQAILTPTVFVPSVLTSCFLVVSPMTAHAEHLDLPSVDVVAQRLANKQADSVNTSDTASLLLNEPSVSLYRAGGVSSLPVIHGLADDRIRIKVDGMDLISSCANHMNPALSYIDPANVAAIEVLAGITPVSMGGDSIAGTIKVDSKAPEFAEAGHGLLVEGKINTFYRSNNNARGVNISTSVANEQMYMRYTGSTVEANNYKAGGKFKPAGQSAVLRGWLGGDEVGSTAYESRNHALAFGLQHENHLLEFKLGLQDIPYQGFVNQRMDMTGNESEQYNLSYKGKYDWGKLEARTYHERTRHSMQFGKDKQYWYGSGAMGAAPYDVPGMPMDTEGRTTGFVLKGDINLSQRDTLRVGTEFQRYRLDDWWDPSQSPSTVGTNTMMGPNAFWNINHGQRDRYDAFAEWDAKWNAQWFSQLGLRSSIVKMDAGRVQGYNNAGGMMGYADPTNPATIPGAFNAADRSKTDNNIDVTALTRFTPDAEKTFEAGYAMKTRSPNVYERFAWSNTNTMVMNMNNLYGDGNGYVGNLNLKPEIAHKVSVSGHWHDAGQQHWYLKVTPHFTYVDGYIDAVACVQVGKTCATRTDGFMNLSLDNQSARIYGLDVSGKMLLAQNTGMGRFDATANLSYLRGKNNTSDDNLYNIMPLNAKLALEHQFGQWSNKIQAKIVDSKNEVQAVRKEFKTAGYTLFDFYTSYEWKQARLDLGVENIFDKLYFDPLGGAYLGQGATMGKTVTRGLSVPGMGRSINVGLTLKY</sequence>
<evidence type="ECO:0000256" key="5">
    <source>
        <dbReference type="ARBA" id="ARBA00022692"/>
    </source>
</evidence>
<feature type="domain" description="TonB-dependent receptor plug" evidence="10">
    <location>
        <begin position="55"/>
        <end position="151"/>
    </location>
</feature>
<dbReference type="PANTHER" id="PTHR30069:SF49">
    <property type="entry name" value="OUTER MEMBRANE PROTEIN C"/>
    <property type="match status" value="1"/>
</dbReference>
<dbReference type="GO" id="GO:0044718">
    <property type="term" value="P:siderophore transmembrane transport"/>
    <property type="evidence" value="ECO:0007669"/>
    <property type="project" value="TreeGrafter"/>
</dbReference>
<dbReference type="Gene3D" id="2.40.170.20">
    <property type="entry name" value="TonB-dependent receptor, beta-barrel domain"/>
    <property type="match status" value="1"/>
</dbReference>
<dbReference type="OrthoDB" id="5332150at2"/>
<keyword evidence="4 9" id="KW-1134">Transmembrane beta strand</keyword>
<dbReference type="PROSITE" id="PS51257">
    <property type="entry name" value="PROKAR_LIPOPROTEIN"/>
    <property type="match status" value="1"/>
</dbReference>
<dbReference type="InterPro" id="IPR039426">
    <property type="entry name" value="TonB-dep_rcpt-like"/>
</dbReference>
<keyword evidence="5 9" id="KW-0812">Transmembrane</keyword>
<keyword evidence="12" id="KW-1185">Reference proteome</keyword>
<reference evidence="11 12" key="1">
    <citation type="submission" date="2018-02" db="EMBL/GenBank/DDBJ databases">
        <title>A novel lanthanide dependent methylotroph, Methylotenera sp. La3113.</title>
        <authorList>
            <person name="Lv H."/>
            <person name="Tani A."/>
        </authorList>
    </citation>
    <scope>NUCLEOTIDE SEQUENCE [LARGE SCALE GENOMIC DNA]</scope>
    <source>
        <strain evidence="11 12">La3113</strain>
    </source>
</reference>
<name>A0A4Y9VNM2_9PROT</name>
<keyword evidence="3 9" id="KW-0813">Transport</keyword>
<dbReference type="Gene3D" id="2.170.130.10">
    <property type="entry name" value="TonB-dependent receptor, plug domain"/>
    <property type="match status" value="1"/>
</dbReference>
<evidence type="ECO:0000256" key="6">
    <source>
        <dbReference type="ARBA" id="ARBA00023136"/>
    </source>
</evidence>
<dbReference type="AlphaFoldDB" id="A0A4Y9VNM2"/>
<dbReference type="InterPro" id="IPR037066">
    <property type="entry name" value="Plug_dom_sf"/>
</dbReference>
<evidence type="ECO:0000256" key="2">
    <source>
        <dbReference type="ARBA" id="ARBA00009810"/>
    </source>
</evidence>